<evidence type="ECO:0000313" key="6">
    <source>
        <dbReference type="EMBL" id="PMP08358.1"/>
    </source>
</evidence>
<dbReference type="RefSeq" id="WP_102478029.1">
    <property type="nucleotide sequence ID" value="NZ_MDBN01000114.1"/>
</dbReference>
<feature type="region of interest" description="Disordered" evidence="4">
    <location>
        <begin position="331"/>
        <end position="355"/>
    </location>
</feature>
<dbReference type="PANTHER" id="PTHR47894:SF1">
    <property type="entry name" value="HTH-TYPE TRANSCRIPTIONAL REGULATOR VQSM"/>
    <property type="match status" value="1"/>
</dbReference>
<feature type="domain" description="HTH araC/xylS-type" evidence="5">
    <location>
        <begin position="237"/>
        <end position="335"/>
    </location>
</feature>
<evidence type="ECO:0000256" key="1">
    <source>
        <dbReference type="ARBA" id="ARBA00023015"/>
    </source>
</evidence>
<dbReference type="GO" id="GO:0003700">
    <property type="term" value="F:DNA-binding transcription factor activity"/>
    <property type="evidence" value="ECO:0007669"/>
    <property type="project" value="InterPro"/>
</dbReference>
<dbReference type="GO" id="GO:0000976">
    <property type="term" value="F:transcription cis-regulatory region binding"/>
    <property type="evidence" value="ECO:0007669"/>
    <property type="project" value="TreeGrafter"/>
</dbReference>
<dbReference type="Gene3D" id="1.10.10.60">
    <property type="entry name" value="Homeodomain-like"/>
    <property type="match status" value="1"/>
</dbReference>
<comment type="caution">
    <text evidence="6">The sequence shown here is derived from an EMBL/GenBank/DDBJ whole genome shotgun (WGS) entry which is preliminary data.</text>
</comment>
<evidence type="ECO:0000256" key="4">
    <source>
        <dbReference type="SAM" id="MobiDB-lite"/>
    </source>
</evidence>
<accession>A0AAP8SWA2</accession>
<dbReference type="InterPro" id="IPR018060">
    <property type="entry name" value="HTH_AraC"/>
</dbReference>
<evidence type="ECO:0000259" key="5">
    <source>
        <dbReference type="PROSITE" id="PS01124"/>
    </source>
</evidence>
<dbReference type="InterPro" id="IPR020449">
    <property type="entry name" value="Tscrpt_reg_AraC-type_HTH"/>
</dbReference>
<keyword evidence="1" id="KW-0805">Transcription regulation</keyword>
<dbReference type="GO" id="GO:0005829">
    <property type="term" value="C:cytosol"/>
    <property type="evidence" value="ECO:0007669"/>
    <property type="project" value="TreeGrafter"/>
</dbReference>
<dbReference type="PANTHER" id="PTHR47894">
    <property type="entry name" value="HTH-TYPE TRANSCRIPTIONAL REGULATOR GADX"/>
    <property type="match status" value="1"/>
</dbReference>
<evidence type="ECO:0000256" key="3">
    <source>
        <dbReference type="ARBA" id="ARBA00023163"/>
    </source>
</evidence>
<keyword evidence="3" id="KW-0804">Transcription</keyword>
<dbReference type="Pfam" id="PF12833">
    <property type="entry name" value="HTH_18"/>
    <property type="match status" value="1"/>
</dbReference>
<evidence type="ECO:0000256" key="2">
    <source>
        <dbReference type="ARBA" id="ARBA00023125"/>
    </source>
</evidence>
<gene>
    <name evidence="6" type="ORF">BCS93_14470</name>
</gene>
<evidence type="ECO:0000313" key="7">
    <source>
        <dbReference type="Proteomes" id="UP000235611"/>
    </source>
</evidence>
<keyword evidence="2" id="KW-0238">DNA-binding</keyword>
<protein>
    <recommendedName>
        <fullName evidence="5">HTH araC/xylS-type domain-containing protein</fullName>
    </recommendedName>
</protein>
<reference evidence="7" key="1">
    <citation type="submission" date="2016-07" db="EMBL/GenBank/DDBJ databases">
        <title>Nontailed viruses are major unrecognized killers of bacteria in the ocean.</title>
        <authorList>
            <person name="Kauffman K."/>
            <person name="Hussain F."/>
            <person name="Yang J."/>
            <person name="Arevalo P."/>
            <person name="Brown J."/>
            <person name="Cutler M."/>
            <person name="Kelly L."/>
            <person name="Polz M.F."/>
        </authorList>
    </citation>
    <scope>NUCLEOTIDE SEQUENCE [LARGE SCALE GENOMIC DNA]</scope>
    <source>
        <strain evidence="7">10N.222.49.A5</strain>
    </source>
</reference>
<proteinExistence type="predicted"/>
<dbReference type="InterPro" id="IPR009057">
    <property type="entry name" value="Homeodomain-like_sf"/>
</dbReference>
<dbReference type="PRINTS" id="PR00032">
    <property type="entry name" value="HTHARAC"/>
</dbReference>
<dbReference type="PROSITE" id="PS01124">
    <property type="entry name" value="HTH_ARAC_FAMILY_2"/>
    <property type="match status" value="1"/>
</dbReference>
<organism evidence="6 7">
    <name type="scientific">Vibrio breoganii</name>
    <dbReference type="NCBI Taxonomy" id="553239"/>
    <lineage>
        <taxon>Bacteria</taxon>
        <taxon>Pseudomonadati</taxon>
        <taxon>Pseudomonadota</taxon>
        <taxon>Gammaproteobacteria</taxon>
        <taxon>Vibrionales</taxon>
        <taxon>Vibrionaceae</taxon>
        <taxon>Vibrio</taxon>
    </lineage>
</organism>
<dbReference type="Proteomes" id="UP000235611">
    <property type="component" value="Unassembled WGS sequence"/>
</dbReference>
<sequence length="355" mass="40957">MNSTAHTDIPLIRVETIRLVLNCAQDYFPAPLMAKAIELLPSNLERPYLESIPEYAFIHFMQTLYQESESQTFVDYLVDCTAQLSFMWPIPIDTKHSTLVSVLNQVTEQFKTRSSQSEIQLELEGYQNQVKIHISTANHYENRYQGSAFWLEMKSLFFLVQYIRRLLGKDWLPLSVGLQHVDINRLGGELKLAKQGVFVDRESTYIILSEEEAYQELNVTPYQYSLPEYDVLATYHEQFASALMPYIGERKLDLDSASEILNTSRRTIQRKLNNEHTTFRKVIEQLHMQFAIRVLEDGRFSISDIASHLGYANSSKFIRAFKRITGLPPMQYAQQNGLSPRPTENASKASNEPKP</sequence>
<dbReference type="SUPFAM" id="SSF46689">
    <property type="entry name" value="Homeodomain-like"/>
    <property type="match status" value="1"/>
</dbReference>
<dbReference type="EMBL" id="MDBO01000100">
    <property type="protein sequence ID" value="PMP08358.1"/>
    <property type="molecule type" value="Genomic_DNA"/>
</dbReference>
<dbReference type="SMART" id="SM00342">
    <property type="entry name" value="HTH_ARAC"/>
    <property type="match status" value="1"/>
</dbReference>
<feature type="compositionally biased region" description="Polar residues" evidence="4">
    <location>
        <begin position="332"/>
        <end position="355"/>
    </location>
</feature>
<name>A0AAP8SWA2_9VIBR</name>
<dbReference type="AlphaFoldDB" id="A0AAP8SWA2"/>